<reference evidence="7 8" key="1">
    <citation type="submission" date="2019-05" db="EMBL/GenBank/DDBJ databases">
        <authorList>
            <consortium name="Pathogen Informatics"/>
        </authorList>
    </citation>
    <scope>NUCLEOTIDE SEQUENCE [LARGE SCALE GENOMIC DNA]</scope>
    <source>
        <strain evidence="7 8">NCTC503</strain>
    </source>
</reference>
<dbReference type="OrthoDB" id="9795496at2"/>
<dbReference type="KEGG" id="hhw:NCTC503_00938"/>
<keyword evidence="5 6" id="KW-0472">Membrane</keyword>
<dbReference type="PIRSF" id="PIRSF005859">
    <property type="entry name" value="PBR"/>
    <property type="match status" value="1"/>
</dbReference>
<dbReference type="FunFam" id="1.20.1260.100:FF:000001">
    <property type="entry name" value="translocator protein 2"/>
    <property type="match status" value="1"/>
</dbReference>
<feature type="transmembrane region" description="Helical" evidence="6">
    <location>
        <begin position="108"/>
        <end position="131"/>
    </location>
</feature>
<keyword evidence="4 6" id="KW-1133">Transmembrane helix</keyword>
<dbReference type="Proteomes" id="UP000308489">
    <property type="component" value="Chromosome 1"/>
</dbReference>
<evidence type="ECO:0000256" key="2">
    <source>
        <dbReference type="ARBA" id="ARBA00007524"/>
    </source>
</evidence>
<dbReference type="GO" id="GO:0033013">
    <property type="term" value="P:tetrapyrrole metabolic process"/>
    <property type="evidence" value="ECO:0007669"/>
    <property type="project" value="UniProtKB-ARBA"/>
</dbReference>
<organism evidence="7 8">
    <name type="scientific">Hathewaya histolytica</name>
    <name type="common">Clostridium histolyticum</name>
    <dbReference type="NCBI Taxonomy" id="1498"/>
    <lineage>
        <taxon>Bacteria</taxon>
        <taxon>Bacillati</taxon>
        <taxon>Bacillota</taxon>
        <taxon>Clostridia</taxon>
        <taxon>Eubacteriales</taxon>
        <taxon>Clostridiaceae</taxon>
        <taxon>Hathewaya</taxon>
    </lineage>
</organism>
<keyword evidence="3 6" id="KW-0812">Transmembrane</keyword>
<evidence type="ECO:0000256" key="6">
    <source>
        <dbReference type="SAM" id="Phobius"/>
    </source>
</evidence>
<protein>
    <submittedName>
        <fullName evidence="7">TspO and MBR like protein</fullName>
    </submittedName>
</protein>
<feature type="transmembrane region" description="Helical" evidence="6">
    <location>
        <begin position="55"/>
        <end position="72"/>
    </location>
</feature>
<evidence type="ECO:0000256" key="5">
    <source>
        <dbReference type="ARBA" id="ARBA00023136"/>
    </source>
</evidence>
<dbReference type="Gene3D" id="1.20.1260.100">
    <property type="entry name" value="TspO/MBR protein"/>
    <property type="match status" value="1"/>
</dbReference>
<evidence type="ECO:0000256" key="3">
    <source>
        <dbReference type="ARBA" id="ARBA00022692"/>
    </source>
</evidence>
<dbReference type="Pfam" id="PF03073">
    <property type="entry name" value="TspO_MBR"/>
    <property type="match status" value="1"/>
</dbReference>
<dbReference type="CDD" id="cd15904">
    <property type="entry name" value="TSPO_MBR"/>
    <property type="match status" value="1"/>
</dbReference>
<proteinExistence type="inferred from homology"/>
<evidence type="ECO:0000256" key="4">
    <source>
        <dbReference type="ARBA" id="ARBA00022989"/>
    </source>
</evidence>
<evidence type="ECO:0000313" key="7">
    <source>
        <dbReference type="EMBL" id="VTQ86491.1"/>
    </source>
</evidence>
<dbReference type="GO" id="GO:0016020">
    <property type="term" value="C:membrane"/>
    <property type="evidence" value="ECO:0007669"/>
    <property type="project" value="UniProtKB-SubCell"/>
</dbReference>
<dbReference type="PANTHER" id="PTHR10057">
    <property type="entry name" value="PERIPHERAL-TYPE BENZODIAZEPINE RECEPTOR"/>
    <property type="match status" value="1"/>
</dbReference>
<feature type="transmembrane region" description="Helical" evidence="6">
    <location>
        <begin position="22"/>
        <end position="43"/>
    </location>
</feature>
<name>A0A4U9R782_HATHI</name>
<comment type="subcellular location">
    <subcellularLocation>
        <location evidence="1">Membrane</location>
        <topology evidence="1">Multi-pass membrane protein</topology>
    </subcellularLocation>
</comment>
<sequence length="133" mass="15813">MNKNYIGFYKILRRPVFAPPDIVFPIVWTILYFLMGISLYNILKSKEEGAHVNKGLTLFFIQLFLNFLWPIIFLKKRLIFIAFLQLVLLIIFIILTIIEFYKKNKKAALLLIPYVLWCVFAAVLNFFIWFLNA</sequence>
<dbReference type="PANTHER" id="PTHR10057:SF0">
    <property type="entry name" value="TRANSLOCATOR PROTEIN"/>
    <property type="match status" value="1"/>
</dbReference>
<evidence type="ECO:0000256" key="1">
    <source>
        <dbReference type="ARBA" id="ARBA00004141"/>
    </source>
</evidence>
<comment type="similarity">
    <text evidence="2">Belongs to the TspO/BZRP family.</text>
</comment>
<accession>A0A4U9R782</accession>
<dbReference type="InterPro" id="IPR038330">
    <property type="entry name" value="TspO/MBR-related_sf"/>
</dbReference>
<dbReference type="EMBL" id="LR590481">
    <property type="protein sequence ID" value="VTQ86491.1"/>
    <property type="molecule type" value="Genomic_DNA"/>
</dbReference>
<dbReference type="AlphaFoldDB" id="A0A4U9R782"/>
<evidence type="ECO:0000313" key="8">
    <source>
        <dbReference type="Proteomes" id="UP000308489"/>
    </source>
</evidence>
<feature type="transmembrane region" description="Helical" evidence="6">
    <location>
        <begin position="78"/>
        <end position="101"/>
    </location>
</feature>
<gene>
    <name evidence="7" type="ORF">NCTC503_00938</name>
</gene>
<dbReference type="InterPro" id="IPR004307">
    <property type="entry name" value="TspO_MBR"/>
</dbReference>
<keyword evidence="8" id="KW-1185">Reference proteome</keyword>